<keyword evidence="7 10" id="KW-0472">Membrane</keyword>
<evidence type="ECO:0000256" key="2">
    <source>
        <dbReference type="ARBA" id="ARBA00009810"/>
    </source>
</evidence>
<dbReference type="InterPro" id="IPR000531">
    <property type="entry name" value="Beta-barrel_TonB"/>
</dbReference>
<evidence type="ECO:0000256" key="7">
    <source>
        <dbReference type="ARBA" id="ARBA00023136"/>
    </source>
</evidence>
<feature type="domain" description="TonB-dependent receptor-like beta-barrel" evidence="13">
    <location>
        <begin position="263"/>
        <end position="687"/>
    </location>
</feature>
<dbReference type="STRING" id="34060.B0181_07645"/>
<dbReference type="InterPro" id="IPR012910">
    <property type="entry name" value="Plug_dom"/>
</dbReference>
<dbReference type="OrthoDB" id="6046653at2"/>
<evidence type="ECO:0000313" key="15">
    <source>
        <dbReference type="EMBL" id="OOR88862.1"/>
    </source>
</evidence>
<proteinExistence type="inferred from homology"/>
<evidence type="ECO:0000256" key="4">
    <source>
        <dbReference type="ARBA" id="ARBA00022452"/>
    </source>
</evidence>
<dbReference type="RefSeq" id="WP_078276921.1">
    <property type="nucleotide sequence ID" value="NZ_MUXU01000045.1"/>
</dbReference>
<evidence type="ECO:0000256" key="5">
    <source>
        <dbReference type="ARBA" id="ARBA00022692"/>
    </source>
</evidence>
<comment type="subcellular location">
    <subcellularLocation>
        <location evidence="1 10">Cell outer membrane</location>
        <topology evidence="1 10">Multi-pass membrane protein</topology>
    </subcellularLocation>
</comment>
<dbReference type="PANTHER" id="PTHR30069:SF41">
    <property type="entry name" value="HEME_HEMOPEXIN UTILIZATION PROTEIN C"/>
    <property type="match status" value="1"/>
</dbReference>
<evidence type="ECO:0000256" key="8">
    <source>
        <dbReference type="ARBA" id="ARBA00023170"/>
    </source>
</evidence>
<keyword evidence="9 10" id="KW-0998">Cell outer membrane</keyword>
<evidence type="ECO:0000256" key="1">
    <source>
        <dbReference type="ARBA" id="ARBA00004571"/>
    </source>
</evidence>
<dbReference type="InterPro" id="IPR039426">
    <property type="entry name" value="TonB-dep_rcpt-like"/>
</dbReference>
<keyword evidence="6 11" id="KW-0798">TonB box</keyword>
<evidence type="ECO:0000313" key="16">
    <source>
        <dbReference type="EMBL" id="STZ10226.1"/>
    </source>
</evidence>
<keyword evidence="5 10" id="KW-0812">Transmembrane</keyword>
<feature type="domain" description="TonB-dependent receptor plug" evidence="14">
    <location>
        <begin position="41"/>
        <end position="143"/>
    </location>
</feature>
<dbReference type="InterPro" id="IPR010105">
    <property type="entry name" value="TonB_sidphr_rcpt"/>
</dbReference>
<reference evidence="16 18" key="2">
    <citation type="submission" date="2018-06" db="EMBL/GenBank/DDBJ databases">
        <authorList>
            <consortium name="Pathogen Informatics"/>
            <person name="Doyle S."/>
        </authorList>
    </citation>
    <scope>NUCLEOTIDE SEQUENCE [LARGE SCALE GENOMIC DNA]</scope>
    <source>
        <strain evidence="16 18">NCTC10293</strain>
    </source>
</reference>
<evidence type="ECO:0000256" key="11">
    <source>
        <dbReference type="RuleBase" id="RU003357"/>
    </source>
</evidence>
<evidence type="ECO:0000256" key="3">
    <source>
        <dbReference type="ARBA" id="ARBA00022448"/>
    </source>
</evidence>
<dbReference type="GO" id="GO:0015344">
    <property type="term" value="F:siderophore uptake transmembrane transporter activity"/>
    <property type="evidence" value="ECO:0007669"/>
    <property type="project" value="TreeGrafter"/>
</dbReference>
<dbReference type="GO" id="GO:0009279">
    <property type="term" value="C:cell outer membrane"/>
    <property type="evidence" value="ECO:0007669"/>
    <property type="project" value="UniProtKB-SubCell"/>
</dbReference>
<dbReference type="InterPro" id="IPR036942">
    <property type="entry name" value="Beta-barrel_TonB_sf"/>
</dbReference>
<keyword evidence="3 10" id="KW-0813">Transport</keyword>
<evidence type="ECO:0000313" key="18">
    <source>
        <dbReference type="Proteomes" id="UP000255279"/>
    </source>
</evidence>
<evidence type="ECO:0000313" key="17">
    <source>
        <dbReference type="Proteomes" id="UP000190435"/>
    </source>
</evidence>
<dbReference type="Gene3D" id="2.170.130.10">
    <property type="entry name" value="TonB-dependent receptor, plug domain"/>
    <property type="match status" value="1"/>
</dbReference>
<dbReference type="Pfam" id="PF07715">
    <property type="entry name" value="Plug"/>
    <property type="match status" value="1"/>
</dbReference>
<evidence type="ECO:0000256" key="10">
    <source>
        <dbReference type="PROSITE-ProRule" id="PRU01360"/>
    </source>
</evidence>
<dbReference type="InterPro" id="IPR037066">
    <property type="entry name" value="Plug_dom_sf"/>
</dbReference>
<dbReference type="EMBL" id="MUXU01000045">
    <property type="protein sequence ID" value="OOR88862.1"/>
    <property type="molecule type" value="Genomic_DNA"/>
</dbReference>
<dbReference type="SUPFAM" id="SSF56935">
    <property type="entry name" value="Porins"/>
    <property type="match status" value="1"/>
</dbReference>
<evidence type="ECO:0000259" key="13">
    <source>
        <dbReference type="Pfam" id="PF00593"/>
    </source>
</evidence>
<feature type="chain" id="PRO_5036026394" evidence="12">
    <location>
        <begin position="23"/>
        <end position="717"/>
    </location>
</feature>
<organism evidence="15 17">
    <name type="scientific">Moraxella caviae</name>
    <dbReference type="NCBI Taxonomy" id="34060"/>
    <lineage>
        <taxon>Bacteria</taxon>
        <taxon>Pseudomonadati</taxon>
        <taxon>Pseudomonadota</taxon>
        <taxon>Gammaproteobacteria</taxon>
        <taxon>Moraxellales</taxon>
        <taxon>Moraxellaceae</taxon>
        <taxon>Moraxella</taxon>
    </lineage>
</organism>
<dbReference type="PANTHER" id="PTHR30069">
    <property type="entry name" value="TONB-DEPENDENT OUTER MEMBRANE RECEPTOR"/>
    <property type="match status" value="1"/>
</dbReference>
<dbReference type="PROSITE" id="PS52016">
    <property type="entry name" value="TONB_DEPENDENT_REC_3"/>
    <property type="match status" value="1"/>
</dbReference>
<keyword evidence="12" id="KW-0732">Signal</keyword>
<evidence type="ECO:0000259" key="14">
    <source>
        <dbReference type="Pfam" id="PF07715"/>
    </source>
</evidence>
<dbReference type="AlphaFoldDB" id="A0A1S9ZZC2"/>
<reference evidence="15 17" key="1">
    <citation type="submission" date="2017-02" db="EMBL/GenBank/DDBJ databases">
        <title>Draft genome sequence of Moraxella caviae CCUG 355 type strain.</title>
        <authorList>
            <person name="Engstrom-Jakobsson H."/>
            <person name="Salva-Serra F."/>
            <person name="Thorell K."/>
            <person name="Gonzales-Siles L."/>
            <person name="Karlsson R."/>
            <person name="Boulund F."/>
            <person name="Engstrand L."/>
            <person name="Moore E."/>
        </authorList>
    </citation>
    <scope>NUCLEOTIDE SEQUENCE [LARGE SCALE GENOMIC DNA]</scope>
    <source>
        <strain evidence="15 17">CCUG 355</strain>
    </source>
</reference>
<keyword evidence="8" id="KW-0675">Receptor</keyword>
<dbReference type="Proteomes" id="UP000190435">
    <property type="component" value="Unassembled WGS sequence"/>
</dbReference>
<keyword evidence="17" id="KW-1185">Reference proteome</keyword>
<comment type="similarity">
    <text evidence="2 10 11">Belongs to the TonB-dependent receptor family.</text>
</comment>
<dbReference type="Pfam" id="PF00593">
    <property type="entry name" value="TonB_dep_Rec_b-barrel"/>
    <property type="match status" value="1"/>
</dbReference>
<accession>A0A1S9ZZC2</accession>
<name>A0A1S9ZZC2_9GAMM</name>
<dbReference type="Proteomes" id="UP000255279">
    <property type="component" value="Unassembled WGS sequence"/>
</dbReference>
<protein>
    <submittedName>
        <fullName evidence="16">Heme/hemopexin utilization protein C</fullName>
    </submittedName>
</protein>
<dbReference type="EMBL" id="UGQE01000001">
    <property type="protein sequence ID" value="STZ10226.1"/>
    <property type="molecule type" value="Genomic_DNA"/>
</dbReference>
<feature type="signal peptide" evidence="12">
    <location>
        <begin position="1"/>
        <end position="22"/>
    </location>
</feature>
<gene>
    <name evidence="16" type="primary">hxuC</name>
    <name evidence="15" type="ORF">B0181_07645</name>
    <name evidence="16" type="ORF">NCTC10293_00556</name>
</gene>
<evidence type="ECO:0000256" key="12">
    <source>
        <dbReference type="SAM" id="SignalP"/>
    </source>
</evidence>
<evidence type="ECO:0000256" key="6">
    <source>
        <dbReference type="ARBA" id="ARBA00023077"/>
    </source>
</evidence>
<dbReference type="GO" id="GO:0044718">
    <property type="term" value="P:siderophore transmembrane transport"/>
    <property type="evidence" value="ECO:0007669"/>
    <property type="project" value="TreeGrafter"/>
</dbReference>
<sequence>MKQRVFTLLPLVAMMASVSAQANDEPVANLGNITVQVDRQGTKVKTDVVTLQEKDESTATGLRELLKSEPAIDFGGGNGASQYISIRGMGQNSIDVKIDNAYSDSQILYHQGRHQLDPSLVKVVSVQKGAGSASAGIGATNGAIVAKTVDALDLLKDNQEIGFKVGAGYSSNDEHSYNAAVYGKKGNFDALIAGNRVQQSNYKAGDGYTNYLGGDTVPSTDLDKVSYLAKLGATFGDHRFVLSHLNQTDKGERNVREEFDIFPADKADGRLTVQRQDPRYRELSLTQTNLEYIGKNITSNTDVNANVYMMENKRESVGGEQYGSTGVYNPETREPIAIGHNVAKVETKGANVNFDTQVRDDVLVKYGLNYRHQEITPNYSRKASDLVNVAKRRQPVNLQLFGTDLVNQEKTDTGAYVEVIGDIGNVTATAGLRYDHFNFKAMDGKEVSDGTLNPSVGLIWQATPTLSLNANHNHATRSPRLYDALRSGNTLVSIADGVKAEKAKNTEVGFNYNNGNFTLDGSYYWQEIDNLLTSGQISRHDDTGATAYYDGIDNVGYAKNKGWELGASYRYNGLTARLGVAESNPEFYSEPDDQGNLPSFGNREYAVVLGRTYTAGLAYRFANPDLEVGVNYRKVDDVKGTAWKNDPNYNPDNPNATRDGYHTTDVYANWKPYGTDRMNVNFAINNIADKYYIPQTLAGFGLPGVGREFRVGVNYQF</sequence>
<evidence type="ECO:0000256" key="9">
    <source>
        <dbReference type="ARBA" id="ARBA00023237"/>
    </source>
</evidence>
<dbReference type="NCBIfam" id="TIGR01783">
    <property type="entry name" value="TonB-siderophor"/>
    <property type="match status" value="1"/>
</dbReference>
<keyword evidence="4 10" id="KW-1134">Transmembrane beta strand</keyword>
<dbReference type="Gene3D" id="2.40.170.20">
    <property type="entry name" value="TonB-dependent receptor, beta-barrel domain"/>
    <property type="match status" value="1"/>
</dbReference>
<dbReference type="GO" id="GO:0038023">
    <property type="term" value="F:signaling receptor activity"/>
    <property type="evidence" value="ECO:0007669"/>
    <property type="project" value="InterPro"/>
</dbReference>